<organism evidence="4">
    <name type="scientific">Brachypodium distachyon</name>
    <name type="common">Purple false brome</name>
    <name type="synonym">Trachynia distachya</name>
    <dbReference type="NCBI Taxonomy" id="15368"/>
    <lineage>
        <taxon>Eukaryota</taxon>
        <taxon>Viridiplantae</taxon>
        <taxon>Streptophyta</taxon>
        <taxon>Embryophyta</taxon>
        <taxon>Tracheophyta</taxon>
        <taxon>Spermatophyta</taxon>
        <taxon>Magnoliopsida</taxon>
        <taxon>Liliopsida</taxon>
        <taxon>Poales</taxon>
        <taxon>Poaceae</taxon>
        <taxon>BOP clade</taxon>
        <taxon>Pooideae</taxon>
        <taxon>Stipodae</taxon>
        <taxon>Brachypodieae</taxon>
        <taxon>Brachypodium</taxon>
    </lineage>
</organism>
<reference evidence="5" key="3">
    <citation type="submission" date="2018-08" db="UniProtKB">
        <authorList>
            <consortium name="EnsemblPlants"/>
        </authorList>
    </citation>
    <scope>IDENTIFICATION</scope>
    <source>
        <strain evidence="5">cv. Bd21</strain>
    </source>
</reference>
<dbReference type="AlphaFoldDB" id="A0A0Q3REA5"/>
<feature type="region of interest" description="Disordered" evidence="3">
    <location>
        <begin position="395"/>
        <end position="414"/>
    </location>
</feature>
<evidence type="ECO:0000256" key="3">
    <source>
        <dbReference type="SAM" id="MobiDB-lite"/>
    </source>
</evidence>
<feature type="region of interest" description="Disordered" evidence="3">
    <location>
        <begin position="23"/>
        <end position="87"/>
    </location>
</feature>
<feature type="compositionally biased region" description="Basic and acidic residues" evidence="3">
    <location>
        <begin position="359"/>
        <end position="379"/>
    </location>
</feature>
<dbReference type="GO" id="GO:0003697">
    <property type="term" value="F:single-stranded DNA binding"/>
    <property type="evidence" value="ECO:0000318"/>
    <property type="project" value="GO_Central"/>
</dbReference>
<dbReference type="FunFam" id="2.40.50.140:FF:000330">
    <property type="entry name" value="Protein OSB2 chloroplastic"/>
    <property type="match status" value="1"/>
</dbReference>
<dbReference type="KEGG" id="bdi:100831823"/>
<name>A0A0Q3REA5_BRADI</name>
<dbReference type="GO" id="GO:0008047">
    <property type="term" value="F:enzyme activator activity"/>
    <property type="evidence" value="ECO:0000318"/>
    <property type="project" value="GO_Central"/>
</dbReference>
<dbReference type="RefSeq" id="XP_003565066.1">
    <property type="nucleotide sequence ID" value="XM_003565018.4"/>
</dbReference>
<proteinExistence type="predicted"/>
<dbReference type="GO" id="GO:0042645">
    <property type="term" value="C:mitochondrial nucleoid"/>
    <property type="evidence" value="ECO:0000318"/>
    <property type="project" value="GO_Central"/>
</dbReference>
<evidence type="ECO:0000313" key="6">
    <source>
        <dbReference type="Proteomes" id="UP000008810"/>
    </source>
</evidence>
<dbReference type="Pfam" id="PF00436">
    <property type="entry name" value="SSB"/>
    <property type="match status" value="1"/>
</dbReference>
<dbReference type="EMBL" id="CM000881">
    <property type="protein sequence ID" value="KQK11537.1"/>
    <property type="molecule type" value="Genomic_DNA"/>
</dbReference>
<dbReference type="InterPro" id="IPR011344">
    <property type="entry name" value="ssDNA-bd"/>
</dbReference>
<sequence>MRHLSRLLQHRLLLPSITTTPSSAAAAFSTTTKRPAYFRRPKPAPAPPENPAGAAVDDADAYSQASEEVGSGWQMEKLPSNLPKPPTIPFQPRVANAVRLVGTVGAPVQLQQLPDGRFTAVSVLVQDRRNDFPKFWIPVIFQDDLAQVAASHLQENDLVYVSGQLSGDVPPFKDTDGQANIQILAQLLSFVDSKAEKTDFLVDEEEGFMEIAEAEKKVEQTIVTRKYPPNTVSGYKGKQDKLNTLWNDLLVSPHDWTDCRDEKKNGSKKANYPDFKNNNSKEGLWLNTAPKSVLEKLDDLAFSRGYSAAKTYKPFDGSMGKGTNSGWNKFKTNQASSPEKPKKEADLWQNLVDNPGEWWDNRSAKRSSKSPDFKHKETGEALWLNNKTPSWAMDALTSAKPGSRGNRMPETLLS</sequence>
<accession>A0A0Q3REA5</accession>
<dbReference type="InterPro" id="IPR012340">
    <property type="entry name" value="NA-bd_OB-fold"/>
</dbReference>
<dbReference type="Gramene" id="KQK11538">
    <property type="protein sequence ID" value="KQK11538"/>
    <property type="gene ID" value="BRADI_2g60720v3"/>
</dbReference>
<dbReference type="GO" id="GO:0090297">
    <property type="term" value="P:positive regulation of mitochondrial DNA replication"/>
    <property type="evidence" value="ECO:0000318"/>
    <property type="project" value="GO_Central"/>
</dbReference>
<evidence type="ECO:0000313" key="4">
    <source>
        <dbReference type="EMBL" id="KQK11538.1"/>
    </source>
</evidence>
<feature type="region of interest" description="Disordered" evidence="3">
    <location>
        <begin position="322"/>
        <end position="381"/>
    </location>
</feature>
<reference evidence="4 5" key="1">
    <citation type="journal article" date="2010" name="Nature">
        <title>Genome sequencing and analysis of the model grass Brachypodium distachyon.</title>
        <authorList>
            <consortium name="International Brachypodium Initiative"/>
        </authorList>
    </citation>
    <scope>NUCLEOTIDE SEQUENCE [LARGE SCALE GENOMIC DNA]</scope>
    <source>
        <strain evidence="4">Bd21</strain>
        <strain evidence="5">cv. Bd21</strain>
    </source>
</reference>
<dbReference type="PROSITE" id="PS50935">
    <property type="entry name" value="SSB"/>
    <property type="match status" value="1"/>
</dbReference>
<dbReference type="PANTHER" id="PTHR10302">
    <property type="entry name" value="SINGLE-STRANDED DNA-BINDING PROTEIN"/>
    <property type="match status" value="1"/>
</dbReference>
<dbReference type="Gramene" id="KQK11537">
    <property type="protein sequence ID" value="KQK11537"/>
    <property type="gene ID" value="BRADI_2g60720v3"/>
</dbReference>
<dbReference type="GeneID" id="100831823"/>
<dbReference type="OrthoDB" id="669963at2759"/>
<dbReference type="STRING" id="15368.A0A0Q3REA5"/>
<feature type="compositionally biased region" description="Polar residues" evidence="3">
    <location>
        <begin position="322"/>
        <end position="337"/>
    </location>
</feature>
<dbReference type="EMBL" id="CM000881">
    <property type="protein sequence ID" value="KQK11538.1"/>
    <property type="molecule type" value="Genomic_DNA"/>
</dbReference>
<keyword evidence="6" id="KW-1185">Reference proteome</keyword>
<evidence type="ECO:0000256" key="1">
    <source>
        <dbReference type="ARBA" id="ARBA00023125"/>
    </source>
</evidence>
<evidence type="ECO:0000256" key="2">
    <source>
        <dbReference type="PROSITE-ProRule" id="PRU00252"/>
    </source>
</evidence>
<gene>
    <name evidence="5" type="primary">LOC100831823</name>
    <name evidence="4" type="ORF">BRADI_2g60720v3</name>
</gene>
<dbReference type="GO" id="GO:0006260">
    <property type="term" value="P:DNA replication"/>
    <property type="evidence" value="ECO:0000318"/>
    <property type="project" value="GO_Central"/>
</dbReference>
<dbReference type="EnsemblPlants" id="KQK11537">
    <property type="protein sequence ID" value="KQK11537"/>
    <property type="gene ID" value="BRADI_2g60720v3"/>
</dbReference>
<dbReference type="InterPro" id="IPR000424">
    <property type="entry name" value="Primosome_PriB/ssb"/>
</dbReference>
<dbReference type="EnsemblPlants" id="KQK11538">
    <property type="protein sequence ID" value="KQK11538"/>
    <property type="gene ID" value="BRADI_2g60720v3"/>
</dbReference>
<keyword evidence="1 2" id="KW-0238">DNA-binding</keyword>
<dbReference type="Proteomes" id="UP000008810">
    <property type="component" value="Chromosome 2"/>
</dbReference>
<protein>
    <submittedName>
        <fullName evidence="4 5">Uncharacterized protein</fullName>
    </submittedName>
</protein>
<evidence type="ECO:0000313" key="5">
    <source>
        <dbReference type="EnsemblPlants" id="KQK11537"/>
    </source>
</evidence>
<feature type="compositionally biased region" description="Low complexity" evidence="3">
    <location>
        <begin position="23"/>
        <end position="35"/>
    </location>
</feature>
<reference evidence="4" key="2">
    <citation type="submission" date="2017-06" db="EMBL/GenBank/DDBJ databases">
        <title>WGS assembly of Brachypodium distachyon.</title>
        <authorList>
            <consortium name="The International Brachypodium Initiative"/>
            <person name="Lucas S."/>
            <person name="Harmon-Smith M."/>
            <person name="Lail K."/>
            <person name="Tice H."/>
            <person name="Grimwood J."/>
            <person name="Bruce D."/>
            <person name="Barry K."/>
            <person name="Shu S."/>
            <person name="Lindquist E."/>
            <person name="Wang M."/>
            <person name="Pitluck S."/>
            <person name="Vogel J.P."/>
            <person name="Garvin D.F."/>
            <person name="Mockler T.C."/>
            <person name="Schmutz J."/>
            <person name="Rokhsar D."/>
            <person name="Bevan M.W."/>
        </authorList>
    </citation>
    <scope>NUCLEOTIDE SEQUENCE</scope>
    <source>
        <strain evidence="4">Bd21</strain>
    </source>
</reference>
<dbReference type="ExpressionAtlas" id="A0A0Q3REA5">
    <property type="expression patterns" value="baseline and differential"/>
</dbReference>
<dbReference type="SUPFAM" id="SSF50249">
    <property type="entry name" value="Nucleic acid-binding proteins"/>
    <property type="match status" value="1"/>
</dbReference>
<dbReference type="Gene3D" id="2.40.50.140">
    <property type="entry name" value="Nucleic acid-binding proteins"/>
    <property type="match status" value="1"/>
</dbReference>
<dbReference type="PANTHER" id="PTHR10302:SF23">
    <property type="entry name" value="PROTEIN OSB4, CHLOROPLASTIC"/>
    <property type="match status" value="1"/>
</dbReference>